<dbReference type="Proteomes" id="UP000001568">
    <property type="component" value="Chromosome 5"/>
</dbReference>
<dbReference type="Gene3D" id="1.10.10.60">
    <property type="entry name" value="Homeodomain-like"/>
    <property type="match status" value="1"/>
</dbReference>
<evidence type="ECO:0000256" key="3">
    <source>
        <dbReference type="SAM" id="MobiDB-lite"/>
    </source>
</evidence>
<dbReference type="SUPFAM" id="SSF46689">
    <property type="entry name" value="Homeodomain-like"/>
    <property type="match status" value="1"/>
</dbReference>
<dbReference type="eggNOG" id="ENOG502R2EZ">
    <property type="taxonomic scope" value="Eukaryota"/>
</dbReference>
<dbReference type="OrthoDB" id="498730at2759"/>
<proteinExistence type="predicted"/>
<dbReference type="RefSeq" id="XP_001417834.1">
    <property type="nucleotide sequence ID" value="XM_001417797.1"/>
</dbReference>
<dbReference type="InterPro" id="IPR009057">
    <property type="entry name" value="Homeodomain-like_sf"/>
</dbReference>
<keyword evidence="1 2" id="KW-0238">DNA-binding</keyword>
<feature type="domain" description="Homeobox" evidence="4">
    <location>
        <begin position="3"/>
        <end position="63"/>
    </location>
</feature>
<reference evidence="5 6" key="1">
    <citation type="journal article" date="2007" name="Proc. Natl. Acad. Sci. U.S.A.">
        <title>The tiny eukaryote Ostreococcus provides genomic insights into the paradox of plankton speciation.</title>
        <authorList>
            <person name="Palenik B."/>
            <person name="Grimwood J."/>
            <person name="Aerts A."/>
            <person name="Rouze P."/>
            <person name="Salamov A."/>
            <person name="Putnam N."/>
            <person name="Dupont C."/>
            <person name="Jorgensen R."/>
            <person name="Derelle E."/>
            <person name="Rombauts S."/>
            <person name="Zhou K."/>
            <person name="Otillar R."/>
            <person name="Merchant S.S."/>
            <person name="Podell S."/>
            <person name="Gaasterland T."/>
            <person name="Napoli C."/>
            <person name="Gendler K."/>
            <person name="Manuell A."/>
            <person name="Tai V."/>
            <person name="Vallon O."/>
            <person name="Piganeau G."/>
            <person name="Jancek S."/>
            <person name="Heijde M."/>
            <person name="Jabbari K."/>
            <person name="Bowler C."/>
            <person name="Lohr M."/>
            <person name="Robbens S."/>
            <person name="Werner G."/>
            <person name="Dubchak I."/>
            <person name="Pazour G.J."/>
            <person name="Ren Q."/>
            <person name="Paulsen I."/>
            <person name="Delwiche C."/>
            <person name="Schmutz J."/>
            <person name="Rokhsar D."/>
            <person name="Van de Peer Y."/>
            <person name="Moreau H."/>
            <person name="Grigoriev I.V."/>
        </authorList>
    </citation>
    <scope>NUCLEOTIDE SEQUENCE [LARGE SCALE GENOMIC DNA]</scope>
    <source>
        <strain evidence="5 6">CCE9901</strain>
    </source>
</reference>
<evidence type="ECO:0000256" key="2">
    <source>
        <dbReference type="RuleBase" id="RU000682"/>
    </source>
</evidence>
<dbReference type="CDD" id="cd00086">
    <property type="entry name" value="homeodomain"/>
    <property type="match status" value="1"/>
</dbReference>
<dbReference type="AlphaFoldDB" id="A4RXY3"/>
<sequence>MPAYKSYKKTRLGSSNVATLEKVYAMTQYPDDALIESVRQATKLPASKIINWFQERRRGASPSAMRRDRDVVNRQVDRRGTTGGYSYTRRDERDEGRGLRRGDARDEYGGGGGERRGRDDASDWSPN</sequence>
<dbReference type="InterPro" id="IPR001356">
    <property type="entry name" value="HD"/>
</dbReference>
<dbReference type="KEGG" id="olu:OSTLU_15538"/>
<gene>
    <name evidence="5" type="ORF">OSTLU_15538</name>
</gene>
<evidence type="ECO:0000259" key="4">
    <source>
        <dbReference type="PROSITE" id="PS50071"/>
    </source>
</evidence>
<organism evidence="5 6">
    <name type="scientific">Ostreococcus lucimarinus (strain CCE9901)</name>
    <dbReference type="NCBI Taxonomy" id="436017"/>
    <lineage>
        <taxon>Eukaryota</taxon>
        <taxon>Viridiplantae</taxon>
        <taxon>Chlorophyta</taxon>
        <taxon>Mamiellophyceae</taxon>
        <taxon>Mamiellales</taxon>
        <taxon>Bathycoccaceae</taxon>
        <taxon>Ostreococcus</taxon>
    </lineage>
</organism>
<dbReference type="PROSITE" id="PS50071">
    <property type="entry name" value="HOMEOBOX_2"/>
    <property type="match status" value="1"/>
</dbReference>
<feature type="region of interest" description="Disordered" evidence="3">
    <location>
        <begin position="56"/>
        <end position="127"/>
    </location>
</feature>
<dbReference type="GO" id="GO:0003677">
    <property type="term" value="F:DNA binding"/>
    <property type="evidence" value="ECO:0007669"/>
    <property type="project" value="UniProtKB-UniRule"/>
</dbReference>
<evidence type="ECO:0000256" key="1">
    <source>
        <dbReference type="PROSITE-ProRule" id="PRU00108"/>
    </source>
</evidence>
<keyword evidence="6" id="KW-1185">Reference proteome</keyword>
<keyword evidence="1 2" id="KW-0539">Nucleus</keyword>
<dbReference type="GO" id="GO:0005634">
    <property type="term" value="C:nucleus"/>
    <property type="evidence" value="ECO:0007669"/>
    <property type="project" value="UniProtKB-SubCell"/>
</dbReference>
<protein>
    <recommendedName>
        <fullName evidence="4">Homeobox domain-containing protein</fullName>
    </recommendedName>
</protein>
<accession>A4RXY3</accession>
<dbReference type="EMBL" id="CP000585">
    <property type="protein sequence ID" value="ABO96127.1"/>
    <property type="molecule type" value="Genomic_DNA"/>
</dbReference>
<evidence type="ECO:0000313" key="5">
    <source>
        <dbReference type="EMBL" id="ABO96127.1"/>
    </source>
</evidence>
<dbReference type="GeneID" id="5001725"/>
<name>A4RXY3_OSTLU</name>
<feature type="DNA-binding region" description="Homeobox" evidence="1">
    <location>
        <begin position="5"/>
        <end position="64"/>
    </location>
</feature>
<feature type="compositionally biased region" description="Basic and acidic residues" evidence="3">
    <location>
        <begin position="88"/>
        <end position="121"/>
    </location>
</feature>
<dbReference type="Gramene" id="ABO96127">
    <property type="protein sequence ID" value="ABO96127"/>
    <property type="gene ID" value="OSTLU_15538"/>
</dbReference>
<feature type="compositionally biased region" description="Basic and acidic residues" evidence="3">
    <location>
        <begin position="65"/>
        <end position="80"/>
    </location>
</feature>
<dbReference type="Pfam" id="PF00046">
    <property type="entry name" value="Homeodomain"/>
    <property type="match status" value="1"/>
</dbReference>
<dbReference type="SMART" id="SM00389">
    <property type="entry name" value="HOX"/>
    <property type="match status" value="1"/>
</dbReference>
<dbReference type="HOGENOM" id="CLU_1974247_0_0_1"/>
<keyword evidence="1 2" id="KW-0371">Homeobox</keyword>
<comment type="subcellular location">
    <subcellularLocation>
        <location evidence="1 2">Nucleus</location>
    </subcellularLocation>
</comment>
<evidence type="ECO:0000313" key="6">
    <source>
        <dbReference type="Proteomes" id="UP000001568"/>
    </source>
</evidence>